<dbReference type="SUPFAM" id="SSF51735">
    <property type="entry name" value="NAD(P)-binding Rossmann-fold domains"/>
    <property type="match status" value="1"/>
</dbReference>
<dbReference type="GO" id="GO:0051287">
    <property type="term" value="F:NAD binding"/>
    <property type="evidence" value="ECO:0007669"/>
    <property type="project" value="InterPro"/>
</dbReference>
<keyword evidence="7" id="KW-1185">Reference proteome</keyword>
<dbReference type="STRING" id="1449350.OCH239_11275"/>
<gene>
    <name evidence="6" type="ORF">OCH239_11275</name>
</gene>
<accession>X7EKT1</accession>
<dbReference type="SUPFAM" id="SSF48179">
    <property type="entry name" value="6-phosphogluconate dehydrogenase C-terminal domain-like"/>
    <property type="match status" value="1"/>
</dbReference>
<evidence type="ECO:0000313" key="6">
    <source>
        <dbReference type="EMBL" id="ETX15758.1"/>
    </source>
</evidence>
<dbReference type="Pfam" id="PF14833">
    <property type="entry name" value="NAD_binding_11"/>
    <property type="match status" value="1"/>
</dbReference>
<dbReference type="PANTHER" id="PTHR43580:SF2">
    <property type="entry name" value="CYTOKINE-LIKE NUCLEAR FACTOR N-PAC"/>
    <property type="match status" value="1"/>
</dbReference>
<dbReference type="EMBL" id="JALZ01000003">
    <property type="protein sequence ID" value="ETX15758.1"/>
    <property type="molecule type" value="Genomic_DNA"/>
</dbReference>
<dbReference type="Pfam" id="PF03446">
    <property type="entry name" value="NAD_binding_2"/>
    <property type="match status" value="1"/>
</dbReference>
<evidence type="ECO:0000256" key="3">
    <source>
        <dbReference type="PIRSR" id="PIRSR000103-1"/>
    </source>
</evidence>
<dbReference type="PANTHER" id="PTHR43580">
    <property type="entry name" value="OXIDOREDUCTASE GLYR1-RELATED"/>
    <property type="match status" value="1"/>
</dbReference>
<dbReference type="GO" id="GO:0050661">
    <property type="term" value="F:NADP binding"/>
    <property type="evidence" value="ECO:0007669"/>
    <property type="project" value="InterPro"/>
</dbReference>
<dbReference type="PATRIC" id="fig|1449350.3.peg.866"/>
<reference evidence="6 7" key="1">
    <citation type="submission" date="2014-01" db="EMBL/GenBank/DDBJ databases">
        <title>Roseivivax halodurans JCM 10272 Genome Sequencing.</title>
        <authorList>
            <person name="Lai Q."/>
            <person name="Li G."/>
            <person name="Shao Z."/>
        </authorList>
    </citation>
    <scope>NUCLEOTIDE SEQUENCE [LARGE SCALE GENOMIC DNA]</scope>
    <source>
        <strain evidence="6 7">JCM 10272</strain>
    </source>
</reference>
<dbReference type="GO" id="GO:0016491">
    <property type="term" value="F:oxidoreductase activity"/>
    <property type="evidence" value="ECO:0007669"/>
    <property type="project" value="UniProtKB-KW"/>
</dbReference>
<feature type="domain" description="3-hydroxyisobutyrate dehydrogenase-like NAD-binding" evidence="5">
    <location>
        <begin position="166"/>
        <end position="286"/>
    </location>
</feature>
<keyword evidence="1" id="KW-0560">Oxidoreductase</keyword>
<sequence>MMKIAFLGLGAMGSRMAMTIVKAGHEVAVWNRTPGKADALTGAGASEAQSPREAADGASIVVSMVMDDAASRSVWTDESTGALSAMRGDAVAVECSTISPGWCLELARHATEAGVPFLDAPVAGTLPPAESGELVIIAGGDQIAIERAEPALAAMGKATYRAGPNGAGIATKLLVNGMLAAQEAALAELLAMVRAMGHDHRRAFEILCETPVASPMLKTYGRMMIEGTDTVMFPVDGILKDLGIITQAAESVRQDVPVTQGATAGFKLAHGAGLGQRNQTEILRAYEGKSSSQ</sequence>
<organism evidence="6 7">
    <name type="scientific">Roseivivax halodurans JCM 10272</name>
    <dbReference type="NCBI Taxonomy" id="1449350"/>
    <lineage>
        <taxon>Bacteria</taxon>
        <taxon>Pseudomonadati</taxon>
        <taxon>Pseudomonadota</taxon>
        <taxon>Alphaproteobacteria</taxon>
        <taxon>Rhodobacterales</taxon>
        <taxon>Roseobacteraceae</taxon>
        <taxon>Roseivivax</taxon>
    </lineage>
</organism>
<name>X7EKT1_9RHOB</name>
<dbReference type="Gene3D" id="3.40.50.720">
    <property type="entry name" value="NAD(P)-binding Rossmann-like Domain"/>
    <property type="match status" value="1"/>
</dbReference>
<evidence type="ECO:0000256" key="1">
    <source>
        <dbReference type="ARBA" id="ARBA00023002"/>
    </source>
</evidence>
<dbReference type="AlphaFoldDB" id="X7EKT1"/>
<dbReference type="InterPro" id="IPR008927">
    <property type="entry name" value="6-PGluconate_DH-like_C_sf"/>
</dbReference>
<dbReference type="Gene3D" id="1.10.1040.10">
    <property type="entry name" value="N-(1-d-carboxylethyl)-l-norvaline Dehydrogenase, domain 2"/>
    <property type="match status" value="1"/>
</dbReference>
<dbReference type="Proteomes" id="UP000022447">
    <property type="component" value="Unassembled WGS sequence"/>
</dbReference>
<evidence type="ECO:0000256" key="2">
    <source>
        <dbReference type="ARBA" id="ARBA00023027"/>
    </source>
</evidence>
<dbReference type="InterPro" id="IPR036291">
    <property type="entry name" value="NAD(P)-bd_dom_sf"/>
</dbReference>
<dbReference type="InterPro" id="IPR013328">
    <property type="entry name" value="6PGD_dom2"/>
</dbReference>
<feature type="domain" description="6-phosphogluconate dehydrogenase NADP-binding" evidence="4">
    <location>
        <begin position="3"/>
        <end position="160"/>
    </location>
</feature>
<proteinExistence type="predicted"/>
<feature type="active site" evidence="3">
    <location>
        <position position="172"/>
    </location>
</feature>
<dbReference type="InterPro" id="IPR015815">
    <property type="entry name" value="HIBADH-related"/>
</dbReference>
<dbReference type="InterPro" id="IPR051265">
    <property type="entry name" value="HIBADH-related_NP60_sf"/>
</dbReference>
<comment type="caution">
    <text evidence="6">The sequence shown here is derived from an EMBL/GenBank/DDBJ whole genome shotgun (WGS) entry which is preliminary data.</text>
</comment>
<evidence type="ECO:0000259" key="5">
    <source>
        <dbReference type="Pfam" id="PF14833"/>
    </source>
</evidence>
<dbReference type="eggNOG" id="COG2084">
    <property type="taxonomic scope" value="Bacteria"/>
</dbReference>
<dbReference type="PIRSF" id="PIRSF000103">
    <property type="entry name" value="HIBADH"/>
    <property type="match status" value="1"/>
</dbReference>
<dbReference type="InterPro" id="IPR029154">
    <property type="entry name" value="HIBADH-like_NADP-bd"/>
</dbReference>
<keyword evidence="2" id="KW-0520">NAD</keyword>
<dbReference type="InterPro" id="IPR006115">
    <property type="entry name" value="6PGDH_NADP-bd"/>
</dbReference>
<protein>
    <submittedName>
        <fullName evidence="6">3-hydroxyisobutyrate dehydrogenase</fullName>
    </submittedName>
</protein>
<evidence type="ECO:0000313" key="7">
    <source>
        <dbReference type="Proteomes" id="UP000022447"/>
    </source>
</evidence>
<evidence type="ECO:0000259" key="4">
    <source>
        <dbReference type="Pfam" id="PF03446"/>
    </source>
</evidence>